<dbReference type="Proteomes" id="UP000671862">
    <property type="component" value="Chromosome"/>
</dbReference>
<proteinExistence type="predicted"/>
<keyword evidence="2" id="KW-1185">Reference proteome</keyword>
<reference evidence="1 2" key="1">
    <citation type="submission" date="2021-03" db="EMBL/GenBank/DDBJ databases">
        <title>Thermosipho ferrireducens sp.nov., an anaerobic thermophilic iron-reducing bacterium isolated from a deep-sea hydrothermal sulfide deposits.</title>
        <authorList>
            <person name="Zeng X."/>
            <person name="Chen Y."/>
            <person name="Shao Z."/>
        </authorList>
    </citation>
    <scope>NUCLEOTIDE SEQUENCE [LARGE SCALE GENOMIC DNA]</scope>
    <source>
        <strain evidence="1 2">JL129W03</strain>
    </source>
</reference>
<organism evidence="1 2">
    <name type="scientific">Thermosipho ferrireducens</name>
    <dbReference type="NCBI Taxonomy" id="2571116"/>
    <lineage>
        <taxon>Bacteria</taxon>
        <taxon>Thermotogati</taxon>
        <taxon>Thermotogota</taxon>
        <taxon>Thermotogae</taxon>
        <taxon>Thermotogales</taxon>
        <taxon>Fervidobacteriaceae</taxon>
        <taxon>Thermosipho</taxon>
    </lineage>
</organism>
<accession>A0ABX7SBL2</accession>
<dbReference type="EMBL" id="CP071446">
    <property type="protein sequence ID" value="QTA38941.1"/>
    <property type="molecule type" value="Genomic_DNA"/>
</dbReference>
<sequence length="437" mass="51102">MNFFVIFAVNFSLEYTQNVLTLSTDTVFSNAFQVGIEYSARDFQFWATMYLSNDNKYPPFYPGYYGNYYFIMKDSGVEFSLNNNMNIKIGNFSNYDVINSPYSLYLSSLGHSAPTVSFKYQDDKFIYETRWILVSYESSPLLDKGMNFKYYAMKLGNVVVGYEEASVYVNRIFDVDYFINPLPSFFVQYIREWGPFSEGWNDNSMMGFFIKYETLDKYLYAQMLVDDFNANRFFNPDNPTVDKIAWSLGGKFDFGIFSVGVYHAGATKYVFQPSDTKNEPLYYGYTYYTETLYTKYGQEYIIDYLDNYIGYKYGENNLAFLGQFSMNFPFLNLYSDVEYVISGTKSPVNPWTESDTYTPGFNLLNDPLLEKSLFFRTKLEKYFDFVSVGVNFVSGIIWNKLELVEANDSTKKPYFSPSNKTEQIFDLSLFFKFQFSL</sequence>
<name>A0ABX7SBL2_9BACT</name>
<gene>
    <name evidence="1" type="ORF">JYK00_06980</name>
</gene>
<evidence type="ECO:0000313" key="1">
    <source>
        <dbReference type="EMBL" id="QTA38941.1"/>
    </source>
</evidence>
<evidence type="ECO:0000313" key="2">
    <source>
        <dbReference type="Proteomes" id="UP000671862"/>
    </source>
</evidence>
<protein>
    <submittedName>
        <fullName evidence="1">Uncharacterized protein</fullName>
    </submittedName>
</protein>